<organism evidence="6 7">
    <name type="scientific">Nocardia rhizosphaerihabitans</name>
    <dbReference type="NCBI Taxonomy" id="1691570"/>
    <lineage>
        <taxon>Bacteria</taxon>
        <taxon>Bacillati</taxon>
        <taxon>Actinomycetota</taxon>
        <taxon>Actinomycetes</taxon>
        <taxon>Mycobacteriales</taxon>
        <taxon>Nocardiaceae</taxon>
        <taxon>Nocardia</taxon>
    </lineage>
</organism>
<feature type="domain" description="Luciferase-like" evidence="5">
    <location>
        <begin position="63"/>
        <end position="272"/>
    </location>
</feature>
<keyword evidence="4" id="KW-0503">Monooxygenase</keyword>
<dbReference type="EMBL" id="BMNE01000007">
    <property type="protein sequence ID" value="GGN93305.1"/>
    <property type="molecule type" value="Genomic_DNA"/>
</dbReference>
<dbReference type="PANTHER" id="PTHR42847">
    <property type="entry name" value="ALKANESULFONATE MONOOXYGENASE"/>
    <property type="match status" value="1"/>
</dbReference>
<evidence type="ECO:0000256" key="3">
    <source>
        <dbReference type="ARBA" id="ARBA00023002"/>
    </source>
</evidence>
<gene>
    <name evidence="6" type="ORF">GCM10011610_55100</name>
</gene>
<dbReference type="Gene3D" id="3.20.20.30">
    <property type="entry name" value="Luciferase-like domain"/>
    <property type="match status" value="1"/>
</dbReference>
<evidence type="ECO:0000256" key="4">
    <source>
        <dbReference type="ARBA" id="ARBA00023033"/>
    </source>
</evidence>
<dbReference type="InterPro" id="IPR011251">
    <property type="entry name" value="Luciferase-like_dom"/>
</dbReference>
<name>A0ABQ2KV19_9NOCA</name>
<keyword evidence="2" id="KW-0288">FMN</keyword>
<sequence length="312" mass="33615">MARCSTDFDSCDIHKPLVVAPSGYPAISPGKRCDCAKKARASLYTAEMALQFGVYLPPFGELADPRVLAEIAAEAESAGFDGVFVWDHVARPHQPGLAVCDAWIGLAAIAAATSTVAFGPRITPLSRRRPQDVARETVALDLLSGGRLALGVGLGSEATGEFARLGEVAVPRERAQRLDEALSLLTALWSGEVVHHDGPAYRVDGLQFLPRPVQRPRIPIWVAAQSVRQAPLRRAARYDRLCPEASPEQLVEMLAIIAEHRGDLTGFEVVLAAASDRERDAYARAGATWWLTELPVICSRAEALALVRRGPG</sequence>
<proteinExistence type="predicted"/>
<dbReference type="InterPro" id="IPR036661">
    <property type="entry name" value="Luciferase-like_sf"/>
</dbReference>
<reference evidence="7" key="1">
    <citation type="journal article" date="2019" name="Int. J. Syst. Evol. Microbiol.">
        <title>The Global Catalogue of Microorganisms (GCM) 10K type strain sequencing project: providing services to taxonomists for standard genome sequencing and annotation.</title>
        <authorList>
            <consortium name="The Broad Institute Genomics Platform"/>
            <consortium name="The Broad Institute Genome Sequencing Center for Infectious Disease"/>
            <person name="Wu L."/>
            <person name="Ma J."/>
        </authorList>
    </citation>
    <scope>NUCLEOTIDE SEQUENCE [LARGE SCALE GENOMIC DNA]</scope>
    <source>
        <strain evidence="7">CGMCC 4.7329</strain>
    </source>
</reference>
<dbReference type="Pfam" id="PF00296">
    <property type="entry name" value="Bac_luciferase"/>
    <property type="match status" value="1"/>
</dbReference>
<evidence type="ECO:0000313" key="7">
    <source>
        <dbReference type="Proteomes" id="UP000658127"/>
    </source>
</evidence>
<accession>A0ABQ2KV19</accession>
<dbReference type="SUPFAM" id="SSF51679">
    <property type="entry name" value="Bacterial luciferase-like"/>
    <property type="match status" value="1"/>
</dbReference>
<evidence type="ECO:0000313" key="6">
    <source>
        <dbReference type="EMBL" id="GGN93305.1"/>
    </source>
</evidence>
<evidence type="ECO:0000256" key="1">
    <source>
        <dbReference type="ARBA" id="ARBA00022630"/>
    </source>
</evidence>
<comment type="caution">
    <text evidence="6">The sequence shown here is derived from an EMBL/GenBank/DDBJ whole genome shotgun (WGS) entry which is preliminary data.</text>
</comment>
<dbReference type="PANTHER" id="PTHR42847:SF4">
    <property type="entry name" value="ALKANESULFONATE MONOOXYGENASE-RELATED"/>
    <property type="match status" value="1"/>
</dbReference>
<evidence type="ECO:0000256" key="2">
    <source>
        <dbReference type="ARBA" id="ARBA00022643"/>
    </source>
</evidence>
<keyword evidence="7" id="KW-1185">Reference proteome</keyword>
<dbReference type="InterPro" id="IPR050172">
    <property type="entry name" value="SsuD_RutA_monooxygenase"/>
</dbReference>
<protein>
    <submittedName>
        <fullName evidence="6">Luciferase-like protein</fullName>
    </submittedName>
</protein>
<dbReference type="Proteomes" id="UP000658127">
    <property type="component" value="Unassembled WGS sequence"/>
</dbReference>
<keyword evidence="1" id="KW-0285">Flavoprotein</keyword>
<evidence type="ECO:0000259" key="5">
    <source>
        <dbReference type="Pfam" id="PF00296"/>
    </source>
</evidence>
<keyword evidence="3" id="KW-0560">Oxidoreductase</keyword>